<dbReference type="SUPFAM" id="SSF100950">
    <property type="entry name" value="NagB/RpiA/CoA transferase-like"/>
    <property type="match status" value="1"/>
</dbReference>
<dbReference type="SMART" id="SM00882">
    <property type="entry name" value="CoA_trans"/>
    <property type="match status" value="1"/>
</dbReference>
<dbReference type="GO" id="GO:0008410">
    <property type="term" value="F:CoA-transferase activity"/>
    <property type="evidence" value="ECO:0007669"/>
    <property type="project" value="InterPro"/>
</dbReference>
<dbReference type="Proteomes" id="UP000248916">
    <property type="component" value="Unassembled WGS sequence"/>
</dbReference>
<dbReference type="EMBL" id="QKZL01000035">
    <property type="protein sequence ID" value="PZX11222.1"/>
    <property type="molecule type" value="Genomic_DNA"/>
</dbReference>
<protein>
    <submittedName>
        <fullName evidence="3">3-oxoacid CoA-transferase/3-oxoadipate CoA-transferase alpha subunit</fullName>
    </submittedName>
</protein>
<dbReference type="InterPro" id="IPR037171">
    <property type="entry name" value="NagB/RpiA_transferase-like"/>
</dbReference>
<keyword evidence="2 3" id="KW-0808">Transferase</keyword>
<sequence length="220" mass="23576">MVLICEATSEALAGIGDGATIMVGGFGLAGVPFGLLDALLEGGARDLTIISNNAGQEENALALLFRERRVAKLVASYPRTSGSIWFETRWQAGEVALELVPQGTLAERIRAAAAGLGGFFTPTGYGTALAEGKETRMIDGRGYVLEDPLPADVALIRAEEADAWGNLRYRATARNFNPVMAMAGRLTIVEIRRILTEPIDPETVVTPGIFVDRLVVHDHR</sequence>
<keyword evidence="4" id="KW-1185">Reference proteome</keyword>
<dbReference type="OrthoDB" id="9777193at2"/>
<comment type="caution">
    <text evidence="3">The sequence shown here is derived from an EMBL/GenBank/DDBJ whole genome shotgun (WGS) entry which is preliminary data.</text>
</comment>
<accession>A0A2W7NIX3</accession>
<name>A0A2W7NIX3_9RHOB</name>
<proteinExistence type="inferred from homology"/>
<dbReference type="PANTHER" id="PTHR13707">
    <property type="entry name" value="KETOACID-COENZYME A TRANSFERASE"/>
    <property type="match status" value="1"/>
</dbReference>
<dbReference type="PROSITE" id="PS01273">
    <property type="entry name" value="COA_TRANSF_1"/>
    <property type="match status" value="1"/>
</dbReference>
<dbReference type="InterPro" id="IPR004163">
    <property type="entry name" value="CoA_transf_BS"/>
</dbReference>
<comment type="similarity">
    <text evidence="1">Belongs to the 3-oxoacid CoA-transferase subunit A family.</text>
</comment>
<organism evidence="3 4">
    <name type="scientific">Palleronia aestuarii</name>
    <dbReference type="NCBI Taxonomy" id="568105"/>
    <lineage>
        <taxon>Bacteria</taxon>
        <taxon>Pseudomonadati</taxon>
        <taxon>Pseudomonadota</taxon>
        <taxon>Alphaproteobacteria</taxon>
        <taxon>Rhodobacterales</taxon>
        <taxon>Roseobacteraceae</taxon>
        <taxon>Palleronia</taxon>
    </lineage>
</organism>
<dbReference type="PANTHER" id="PTHR13707:SF60">
    <property type="entry name" value="ACETATE COA-TRANSFERASE SUBUNIT ALPHA"/>
    <property type="match status" value="1"/>
</dbReference>
<evidence type="ECO:0000313" key="3">
    <source>
        <dbReference type="EMBL" id="PZX11222.1"/>
    </source>
</evidence>
<gene>
    <name evidence="3" type="ORF">LX81_04039</name>
</gene>
<evidence type="ECO:0000313" key="4">
    <source>
        <dbReference type="Proteomes" id="UP000248916"/>
    </source>
</evidence>
<reference evidence="3 4" key="1">
    <citation type="submission" date="2018-06" db="EMBL/GenBank/DDBJ databases">
        <title>Genomic Encyclopedia of Archaeal and Bacterial Type Strains, Phase II (KMG-II): from individual species to whole genera.</title>
        <authorList>
            <person name="Goeker M."/>
        </authorList>
    </citation>
    <scope>NUCLEOTIDE SEQUENCE [LARGE SCALE GENOMIC DNA]</scope>
    <source>
        <strain evidence="3 4">DSM 22009</strain>
    </source>
</reference>
<dbReference type="Gene3D" id="3.40.1080.10">
    <property type="entry name" value="Glutaconate Coenzyme A-transferase"/>
    <property type="match status" value="1"/>
</dbReference>
<dbReference type="InterPro" id="IPR004165">
    <property type="entry name" value="CoA_trans_fam_I"/>
</dbReference>
<evidence type="ECO:0000256" key="2">
    <source>
        <dbReference type="ARBA" id="ARBA00022679"/>
    </source>
</evidence>
<dbReference type="RefSeq" id="WP_111539025.1">
    <property type="nucleotide sequence ID" value="NZ_QKZL01000035.1"/>
</dbReference>
<dbReference type="Pfam" id="PF01144">
    <property type="entry name" value="CoA_trans"/>
    <property type="match status" value="1"/>
</dbReference>
<dbReference type="AlphaFoldDB" id="A0A2W7NIX3"/>
<dbReference type="InterPro" id="IPR012792">
    <property type="entry name" value="3-oxoacid_CoA-transf_A"/>
</dbReference>
<dbReference type="NCBIfam" id="TIGR02429">
    <property type="entry name" value="pcaI_scoA_fam"/>
    <property type="match status" value="1"/>
</dbReference>
<evidence type="ECO:0000256" key="1">
    <source>
        <dbReference type="ARBA" id="ARBA00005612"/>
    </source>
</evidence>